<dbReference type="EMBL" id="CM056742">
    <property type="protein sequence ID" value="KAJ8680271.1"/>
    <property type="molecule type" value="Genomic_DNA"/>
</dbReference>
<gene>
    <name evidence="1" type="ORF">QAD02_016058</name>
</gene>
<name>A0ACC2P9Y0_9HYME</name>
<evidence type="ECO:0000313" key="1">
    <source>
        <dbReference type="EMBL" id="KAJ8680271.1"/>
    </source>
</evidence>
<sequence>MPIWITAYRYFRHHLIFGLIVVILFVYFIFNLFYYEKKGLILGNDFEDINDMIIKDSNGDVSNDEYGEEEMIKLADKPLLWQLEVLNDVGNGDSTEFENEYPEKNVTSASFCRNSVQGKSLIVDEKGYVCTRFEVLPNGCCDIKTSKHIKSAPKIQRSRYPCDTCNPEGCCLVYEYCVSCCVDPNKVQKKKNQDIHEIIKDNSKLRNVDILKLRLRNLDHFQTCLAACRTSSSSVVHENTYKNPDLKYCYMIQLPHNRKEKYERESISLNNDRDHLGVSVKSFHANFFEIVPQTNNPPLLSAST</sequence>
<organism evidence="1 2">
    <name type="scientific">Eretmocerus hayati</name>
    <dbReference type="NCBI Taxonomy" id="131215"/>
    <lineage>
        <taxon>Eukaryota</taxon>
        <taxon>Metazoa</taxon>
        <taxon>Ecdysozoa</taxon>
        <taxon>Arthropoda</taxon>
        <taxon>Hexapoda</taxon>
        <taxon>Insecta</taxon>
        <taxon>Pterygota</taxon>
        <taxon>Neoptera</taxon>
        <taxon>Endopterygota</taxon>
        <taxon>Hymenoptera</taxon>
        <taxon>Apocrita</taxon>
        <taxon>Proctotrupomorpha</taxon>
        <taxon>Chalcidoidea</taxon>
        <taxon>Aphelinidae</taxon>
        <taxon>Aphelininae</taxon>
        <taxon>Eretmocerus</taxon>
    </lineage>
</organism>
<keyword evidence="2" id="KW-1185">Reference proteome</keyword>
<proteinExistence type="predicted"/>
<evidence type="ECO:0000313" key="2">
    <source>
        <dbReference type="Proteomes" id="UP001239111"/>
    </source>
</evidence>
<protein>
    <submittedName>
        <fullName evidence="1">Uncharacterized protein</fullName>
    </submittedName>
</protein>
<dbReference type="Proteomes" id="UP001239111">
    <property type="component" value="Chromosome 2"/>
</dbReference>
<comment type="caution">
    <text evidence="1">The sequence shown here is derived from an EMBL/GenBank/DDBJ whole genome shotgun (WGS) entry which is preliminary data.</text>
</comment>
<reference evidence="1" key="1">
    <citation type="submission" date="2023-04" db="EMBL/GenBank/DDBJ databases">
        <title>A chromosome-level genome assembly of the parasitoid wasp Eretmocerus hayati.</title>
        <authorList>
            <person name="Zhong Y."/>
            <person name="Liu S."/>
            <person name="Liu Y."/>
        </authorList>
    </citation>
    <scope>NUCLEOTIDE SEQUENCE</scope>
    <source>
        <strain evidence="1">ZJU_SS_LIU_2023</strain>
    </source>
</reference>
<accession>A0ACC2P9Y0</accession>